<evidence type="ECO:0000313" key="2">
    <source>
        <dbReference type="Proteomes" id="UP000823941"/>
    </source>
</evidence>
<reference evidence="1 2" key="1">
    <citation type="submission" date="2021-06" db="EMBL/GenBank/DDBJ databases">
        <title>A haploid diamondback moth (Plutella xylostella L.) genome assembly resolves 31 chromosomes and identifies a diamide resistance mutation.</title>
        <authorList>
            <person name="Ward C.M."/>
            <person name="Perry K.D."/>
            <person name="Baker G."/>
            <person name="Powis K."/>
            <person name="Heckel D.G."/>
            <person name="Baxter S.W."/>
        </authorList>
    </citation>
    <scope>NUCLEOTIDE SEQUENCE [LARGE SCALE GENOMIC DNA]</scope>
    <source>
        <strain evidence="1 2">LV</strain>
        <tissue evidence="1">Single pupa</tissue>
    </source>
</reference>
<dbReference type="Proteomes" id="UP000823941">
    <property type="component" value="Chromosome 13"/>
</dbReference>
<gene>
    <name evidence="1" type="ORF">JYU34_009413</name>
</gene>
<organism evidence="1 2">
    <name type="scientific">Plutella xylostella</name>
    <name type="common">Diamondback moth</name>
    <name type="synonym">Plutella maculipennis</name>
    <dbReference type="NCBI Taxonomy" id="51655"/>
    <lineage>
        <taxon>Eukaryota</taxon>
        <taxon>Metazoa</taxon>
        <taxon>Ecdysozoa</taxon>
        <taxon>Arthropoda</taxon>
        <taxon>Hexapoda</taxon>
        <taxon>Insecta</taxon>
        <taxon>Pterygota</taxon>
        <taxon>Neoptera</taxon>
        <taxon>Endopterygota</taxon>
        <taxon>Lepidoptera</taxon>
        <taxon>Glossata</taxon>
        <taxon>Ditrysia</taxon>
        <taxon>Yponomeutoidea</taxon>
        <taxon>Plutellidae</taxon>
        <taxon>Plutella</taxon>
    </lineage>
</organism>
<protein>
    <submittedName>
        <fullName evidence="1">Uncharacterized protein</fullName>
    </submittedName>
</protein>
<proteinExistence type="predicted"/>
<keyword evidence="2" id="KW-1185">Reference proteome</keyword>
<comment type="caution">
    <text evidence="1">The sequence shown here is derived from an EMBL/GenBank/DDBJ whole genome shotgun (WGS) entry which is preliminary data.</text>
</comment>
<sequence length="774" mass="91244">MSVPSLQALSLQKVVTRLWWTSDLRDALLDIAVDIKWYGTGTFLLTEESKTIRNTYQEIIKAILTKVTAATNIPLRIKLKIALSLMRIENDTLKSIVDLTKLLCEPSKENIAYCIDKVWFTTDCTVDRCETVLSILQYSYMNLEINAYNISKFCLIPPDKLFDMMRYMRTMCCDKKEISMKICKLIKAILNFDMYDRMETDARCSKFFKCDPDMYQYDEILVLAHILLNESTEIFRHFYNNWNTTKKVQKLASATVCVVLSCENSFSIQESLIYAYKILPDKLFLKILLRFHKLVFDKLFLSFFSSTCLDYFNLLLKNNQFKICRDILHNTEEILCKQVPETSYKSIVYDNSKCTFMNMWSQAPDSVKLLLGEGLNDMMDCALNNNDVQLLSIFLNDSAFSNEEKQQHYIHLFSRLVLPSNQSKVNEITEEVAGFDINEIINNITVADFKKILIKICETQCNLEYLVKNIDEEVLINFKIEVTKDKQFMIDLIIAVLITSDAEKNMKYLLMWLFNNEADAQHYVQKYLVSDFWLADLYKTYLLTTSNKSVYPNTDIFKYLNVPDDIKNLVKEITRNDLKLVFKLCEKYTARKFCKIYKLLSCLYNENQGKEKAQLKLQFLHSKCGEKSIYRLFSSNYFNENWYVTYQFMDTIKYYFKFHKYWLDCEFRNEEFECFIKNLPQKLPHPNSVGELKHLKTRHHTGRIPLFYSESPRDNRVIVDANYRIFCNIILLDAVAKYRVSMYMNHGLQGTLTEYSVKFPSEWYTFKEIPVILE</sequence>
<accession>A0ABQ7QJD8</accession>
<evidence type="ECO:0000313" key="1">
    <source>
        <dbReference type="EMBL" id="KAG7305351.1"/>
    </source>
</evidence>
<dbReference type="EMBL" id="JAHIBW010000013">
    <property type="protein sequence ID" value="KAG7305351.1"/>
    <property type="molecule type" value="Genomic_DNA"/>
</dbReference>
<name>A0ABQ7QJD8_PLUXY</name>